<proteinExistence type="predicted"/>
<dbReference type="AlphaFoldDB" id="A0A182JBZ7"/>
<organism evidence="1">
    <name type="scientific">Anopheles atroparvus</name>
    <name type="common">European mosquito</name>
    <dbReference type="NCBI Taxonomy" id="41427"/>
    <lineage>
        <taxon>Eukaryota</taxon>
        <taxon>Metazoa</taxon>
        <taxon>Ecdysozoa</taxon>
        <taxon>Arthropoda</taxon>
        <taxon>Hexapoda</taxon>
        <taxon>Insecta</taxon>
        <taxon>Pterygota</taxon>
        <taxon>Neoptera</taxon>
        <taxon>Endopterygota</taxon>
        <taxon>Diptera</taxon>
        <taxon>Nematocera</taxon>
        <taxon>Culicoidea</taxon>
        <taxon>Culicidae</taxon>
        <taxon>Anophelinae</taxon>
        <taxon>Anopheles</taxon>
    </lineage>
</organism>
<protein>
    <submittedName>
        <fullName evidence="1">Uncharacterized protein</fullName>
    </submittedName>
</protein>
<reference evidence="1" key="1">
    <citation type="submission" date="2022-08" db="UniProtKB">
        <authorList>
            <consortium name="EnsemblMetazoa"/>
        </authorList>
    </citation>
    <scope>IDENTIFICATION</scope>
    <source>
        <strain evidence="1">EBRO</strain>
    </source>
</reference>
<dbReference type="VEuPathDB" id="VectorBase:AATE015232"/>
<accession>A0A182JBZ7</accession>
<sequence length="148" mass="16241">MMETLRSWPSNTPPQSKPLDRQQVQMTVFAYGASKAAADRPRECKCSADQLSFISCRPARVLLPQSPSLPSMILLLLLLLLLNGAKASRRAARKSIHSVAVRTIEGRPVDQAQTPSTVAESWGVECGEDLSYPCLHVDSGAEVDRHDR</sequence>
<dbReference type="EnsemblMetazoa" id="AATE015232-RA">
    <property type="protein sequence ID" value="AATE015232-PA.1"/>
    <property type="gene ID" value="AATE015232"/>
</dbReference>
<evidence type="ECO:0000313" key="1">
    <source>
        <dbReference type="EnsemblMetazoa" id="AATE015232-PA.1"/>
    </source>
</evidence>
<name>A0A182JBZ7_ANOAO</name>